<gene>
    <name evidence="8" type="ORF">TD95_000974</name>
</gene>
<proteinExistence type="inferred from homology"/>
<dbReference type="AlphaFoldDB" id="A0A0F4ZC77"/>
<keyword evidence="3 4" id="KW-0326">Glycosidase</keyword>
<evidence type="ECO:0000313" key="8">
    <source>
        <dbReference type="EMBL" id="KKA28137.1"/>
    </source>
</evidence>
<dbReference type="Gene3D" id="3.20.20.80">
    <property type="entry name" value="Glycosidases"/>
    <property type="match status" value="1"/>
</dbReference>
<dbReference type="PANTHER" id="PTHR31263">
    <property type="entry name" value="CELLULASE FAMILY PROTEIN (AFU_ORTHOLOGUE AFUA_5G14560)"/>
    <property type="match status" value="1"/>
</dbReference>
<comment type="caution">
    <text evidence="8">The sequence shown here is derived from an EMBL/GenBank/DDBJ whole genome shotgun (WGS) entry which is preliminary data.</text>
</comment>
<evidence type="ECO:0000256" key="3">
    <source>
        <dbReference type="ARBA" id="ARBA00023295"/>
    </source>
</evidence>
<evidence type="ECO:0000256" key="2">
    <source>
        <dbReference type="ARBA" id="ARBA00022801"/>
    </source>
</evidence>
<dbReference type="InterPro" id="IPR017853">
    <property type="entry name" value="GH"/>
</dbReference>
<evidence type="ECO:0000313" key="9">
    <source>
        <dbReference type="Proteomes" id="UP000033483"/>
    </source>
</evidence>
<evidence type="ECO:0000259" key="7">
    <source>
        <dbReference type="Pfam" id="PF00150"/>
    </source>
</evidence>
<feature type="signal peptide" evidence="6">
    <location>
        <begin position="1"/>
        <end position="27"/>
    </location>
</feature>
<dbReference type="InterPro" id="IPR001547">
    <property type="entry name" value="Glyco_hydro_5"/>
</dbReference>
<keyword evidence="9" id="KW-1185">Reference proteome</keyword>
<evidence type="ECO:0000256" key="4">
    <source>
        <dbReference type="RuleBase" id="RU361153"/>
    </source>
</evidence>
<feature type="chain" id="PRO_5002482373" description="Glycoside hydrolase family 5 domain-containing protein" evidence="6">
    <location>
        <begin position="28"/>
        <end position="457"/>
    </location>
</feature>
<keyword evidence="6" id="KW-0732">Signal</keyword>
<feature type="domain" description="Glycoside hydrolase family 5" evidence="7">
    <location>
        <begin position="109"/>
        <end position="412"/>
    </location>
</feature>
<comment type="similarity">
    <text evidence="1 4">Belongs to the glycosyl hydrolase 5 (cellulase A) family.</text>
</comment>
<dbReference type="GO" id="GO:0004553">
    <property type="term" value="F:hydrolase activity, hydrolyzing O-glycosyl compounds"/>
    <property type="evidence" value="ECO:0007669"/>
    <property type="project" value="InterPro"/>
</dbReference>
<evidence type="ECO:0000256" key="6">
    <source>
        <dbReference type="SAM" id="SignalP"/>
    </source>
</evidence>
<feature type="region of interest" description="Disordered" evidence="5">
    <location>
        <begin position="37"/>
        <end position="67"/>
    </location>
</feature>
<dbReference type="Proteomes" id="UP000033483">
    <property type="component" value="Unassembled WGS sequence"/>
</dbReference>
<name>A0A0F4ZC77_9PEZI</name>
<dbReference type="PANTHER" id="PTHR31263:SF0">
    <property type="entry name" value="CELLULASE FAMILY PROTEIN (AFU_ORTHOLOGUE AFUA_5G14560)"/>
    <property type="match status" value="1"/>
</dbReference>
<dbReference type="EMBL" id="LAEV01001411">
    <property type="protein sequence ID" value="KKA28137.1"/>
    <property type="molecule type" value="Genomic_DNA"/>
</dbReference>
<evidence type="ECO:0000256" key="5">
    <source>
        <dbReference type="SAM" id="MobiDB-lite"/>
    </source>
</evidence>
<keyword evidence="2 4" id="KW-0378">Hydrolase</keyword>
<sequence>MTLSSLIRSSFLLLSLVLLAFVASAWSFPTSPPLHLSPVPQPLSHPQKPQPRQPSLSPQTLQNSKPLLPLSSSSRWIVDNAGNRFKLRCINWAAHLETNIPEGLHRQPLSSIAAWIAAAGFTCVRLSYSIDMALHPHTSVRDSFLGAAAAANVSATRLLALYHAATQLNPFLATASVRDVHGATVAALWAVGVVTVLDNHVSRAGSCCTLADGNGFWSDAPFASGANSRFFDPAAWLAGLQATAVWARNQTGVVGMALRNEPRTSGLQALWAGWSWYQRMQQAAEAVHALNSDVLVIVAGVKGATDLALLIWGLFDTGAWHDKNVWEAHDYSFTSSTPDIFGSCGIQKMEYGALYGFVLVQDRKCTGPLFVSEFGVDFGKEGTISDADQRYLSCLVEYLEENDADWALWTLQGSYYVRDGEIDREETWGVLDAAWVDWRDADFASKLGRLWNIEQLP</sequence>
<evidence type="ECO:0000256" key="1">
    <source>
        <dbReference type="ARBA" id="ARBA00005641"/>
    </source>
</evidence>
<feature type="compositionally biased region" description="Polar residues" evidence="5">
    <location>
        <begin position="53"/>
        <end position="63"/>
    </location>
</feature>
<dbReference type="OrthoDB" id="442731at2759"/>
<dbReference type="Pfam" id="PF00150">
    <property type="entry name" value="Cellulase"/>
    <property type="match status" value="1"/>
</dbReference>
<feature type="compositionally biased region" description="Pro residues" evidence="5">
    <location>
        <begin position="39"/>
        <end position="52"/>
    </location>
</feature>
<reference evidence="8 9" key="1">
    <citation type="submission" date="2015-03" db="EMBL/GenBank/DDBJ databases">
        <authorList>
            <person name="Radwan O."/>
            <person name="Al-Naeli F.A."/>
            <person name="Rendon G.A."/>
            <person name="Fields C."/>
        </authorList>
    </citation>
    <scope>NUCLEOTIDE SEQUENCE [LARGE SCALE GENOMIC DNA]</scope>
    <source>
        <strain evidence="8">CR-DP1</strain>
    </source>
</reference>
<organism evidence="8 9">
    <name type="scientific">Thielaviopsis punctulata</name>
    <dbReference type="NCBI Taxonomy" id="72032"/>
    <lineage>
        <taxon>Eukaryota</taxon>
        <taxon>Fungi</taxon>
        <taxon>Dikarya</taxon>
        <taxon>Ascomycota</taxon>
        <taxon>Pezizomycotina</taxon>
        <taxon>Sordariomycetes</taxon>
        <taxon>Hypocreomycetidae</taxon>
        <taxon>Microascales</taxon>
        <taxon>Ceratocystidaceae</taxon>
        <taxon>Thielaviopsis</taxon>
    </lineage>
</organism>
<dbReference type="SUPFAM" id="SSF51445">
    <property type="entry name" value="(Trans)glycosidases"/>
    <property type="match status" value="1"/>
</dbReference>
<protein>
    <recommendedName>
        <fullName evidence="7">Glycoside hydrolase family 5 domain-containing protein</fullName>
    </recommendedName>
</protein>
<dbReference type="GO" id="GO:0000272">
    <property type="term" value="P:polysaccharide catabolic process"/>
    <property type="evidence" value="ECO:0007669"/>
    <property type="project" value="InterPro"/>
</dbReference>
<accession>A0A0F4ZC77</accession>